<name>A0AAW1KFT2_POPJA</name>
<dbReference type="InterPro" id="IPR043128">
    <property type="entry name" value="Rev_trsase/Diguanyl_cyclase"/>
</dbReference>
<sequence>MSCSSISTDNVNVTTDNVNVTEKYAEVFEGLDGCLKNFECHLTLKSNVLPTCDAPRKIPFHLKEPLKQELNNLEEMQVIQKVNEPTEWVNSIVLVTKKNGKLRICLDARKLNKAILRSHFQFPNIEDIKSELAGSQYYSVLDANSGFWMLRLDEESSKACTFITSEGTYRRNHIHIIKPNIFNTKERKVETSRNETAPINYRKNANSCNLRSVESLISTLTTTPQEIGPYPKATPRKQKAERKPDKTTIVTDTPEKLALKEEYKT</sequence>
<feature type="domain" description="Reverse transcriptase" evidence="2">
    <location>
        <begin position="96"/>
        <end position="180"/>
    </location>
</feature>
<dbReference type="AlphaFoldDB" id="A0AAW1KFT2"/>
<dbReference type="InterPro" id="IPR050951">
    <property type="entry name" value="Retrovirus_Pol_polyprotein"/>
</dbReference>
<dbReference type="PANTHER" id="PTHR37984">
    <property type="entry name" value="PROTEIN CBG26694"/>
    <property type="match status" value="1"/>
</dbReference>
<dbReference type="Pfam" id="PF00078">
    <property type="entry name" value="RVT_1"/>
    <property type="match status" value="1"/>
</dbReference>
<dbReference type="InterPro" id="IPR000477">
    <property type="entry name" value="RT_dom"/>
</dbReference>
<dbReference type="SUPFAM" id="SSF56672">
    <property type="entry name" value="DNA/RNA polymerases"/>
    <property type="match status" value="1"/>
</dbReference>
<dbReference type="FunFam" id="3.10.10.10:FF:000003">
    <property type="entry name" value="Retrovirus-related Pol polyprotein from transposon 297-like Protein"/>
    <property type="match status" value="1"/>
</dbReference>
<gene>
    <name evidence="3" type="ORF">QE152_g24398</name>
</gene>
<evidence type="ECO:0000256" key="1">
    <source>
        <dbReference type="SAM" id="MobiDB-lite"/>
    </source>
</evidence>
<dbReference type="GO" id="GO:0071897">
    <property type="term" value="P:DNA biosynthetic process"/>
    <property type="evidence" value="ECO:0007669"/>
    <property type="project" value="UniProtKB-ARBA"/>
</dbReference>
<dbReference type="CDD" id="cd01647">
    <property type="entry name" value="RT_LTR"/>
    <property type="match status" value="1"/>
</dbReference>
<accession>A0AAW1KFT2</accession>
<evidence type="ECO:0000313" key="4">
    <source>
        <dbReference type="Proteomes" id="UP001458880"/>
    </source>
</evidence>
<proteinExistence type="predicted"/>
<dbReference type="Gene3D" id="3.10.10.10">
    <property type="entry name" value="HIV Type 1 Reverse Transcriptase, subunit A, domain 1"/>
    <property type="match status" value="1"/>
</dbReference>
<evidence type="ECO:0000259" key="2">
    <source>
        <dbReference type="Pfam" id="PF00078"/>
    </source>
</evidence>
<dbReference type="EMBL" id="JASPKY010000247">
    <property type="protein sequence ID" value="KAK9717052.1"/>
    <property type="molecule type" value="Genomic_DNA"/>
</dbReference>
<protein>
    <recommendedName>
        <fullName evidence="2">Reverse transcriptase domain-containing protein</fullName>
    </recommendedName>
</protein>
<feature type="region of interest" description="Disordered" evidence="1">
    <location>
        <begin position="222"/>
        <end position="265"/>
    </location>
</feature>
<keyword evidence="4" id="KW-1185">Reference proteome</keyword>
<dbReference type="Gene3D" id="3.30.70.270">
    <property type="match status" value="1"/>
</dbReference>
<reference evidence="3 4" key="1">
    <citation type="journal article" date="2024" name="BMC Genomics">
        <title>De novo assembly and annotation of Popillia japonica's genome with initial clues to its potential as an invasive pest.</title>
        <authorList>
            <person name="Cucini C."/>
            <person name="Boschi S."/>
            <person name="Funari R."/>
            <person name="Cardaioli E."/>
            <person name="Iannotti N."/>
            <person name="Marturano G."/>
            <person name="Paoli F."/>
            <person name="Bruttini M."/>
            <person name="Carapelli A."/>
            <person name="Frati F."/>
            <person name="Nardi F."/>
        </authorList>
    </citation>
    <scope>NUCLEOTIDE SEQUENCE [LARGE SCALE GENOMIC DNA]</scope>
    <source>
        <strain evidence="3">DMR45628</strain>
    </source>
</reference>
<dbReference type="InterPro" id="IPR043502">
    <property type="entry name" value="DNA/RNA_pol_sf"/>
</dbReference>
<dbReference type="Proteomes" id="UP001458880">
    <property type="component" value="Unassembled WGS sequence"/>
</dbReference>
<evidence type="ECO:0000313" key="3">
    <source>
        <dbReference type="EMBL" id="KAK9717052.1"/>
    </source>
</evidence>
<organism evidence="3 4">
    <name type="scientific">Popillia japonica</name>
    <name type="common">Japanese beetle</name>
    <dbReference type="NCBI Taxonomy" id="7064"/>
    <lineage>
        <taxon>Eukaryota</taxon>
        <taxon>Metazoa</taxon>
        <taxon>Ecdysozoa</taxon>
        <taxon>Arthropoda</taxon>
        <taxon>Hexapoda</taxon>
        <taxon>Insecta</taxon>
        <taxon>Pterygota</taxon>
        <taxon>Neoptera</taxon>
        <taxon>Endopterygota</taxon>
        <taxon>Coleoptera</taxon>
        <taxon>Polyphaga</taxon>
        <taxon>Scarabaeiformia</taxon>
        <taxon>Scarabaeidae</taxon>
        <taxon>Rutelinae</taxon>
        <taxon>Popillia</taxon>
    </lineage>
</organism>
<feature type="compositionally biased region" description="Basic and acidic residues" evidence="1">
    <location>
        <begin position="253"/>
        <end position="265"/>
    </location>
</feature>
<dbReference type="PANTHER" id="PTHR37984:SF8">
    <property type="entry name" value="CCHC-TYPE DOMAIN-CONTAINING PROTEIN"/>
    <property type="match status" value="1"/>
</dbReference>
<comment type="caution">
    <text evidence="3">The sequence shown here is derived from an EMBL/GenBank/DDBJ whole genome shotgun (WGS) entry which is preliminary data.</text>
</comment>